<dbReference type="Gene3D" id="3.30.720.10">
    <property type="entry name" value="Signal recognition particle alu RNA binding heterodimer, srp9/1"/>
    <property type="match status" value="1"/>
</dbReference>
<dbReference type="GO" id="GO:0030942">
    <property type="term" value="F:endoplasmic reticulum signal peptide binding"/>
    <property type="evidence" value="ECO:0007669"/>
    <property type="project" value="UniProtKB-UniRule"/>
</dbReference>
<keyword evidence="4 8" id="KW-0963">Cytoplasm</keyword>
<reference evidence="9 10" key="1">
    <citation type="submission" date="2019-08" db="EMBL/GenBank/DDBJ databases">
        <title>Whole genome of Aphis craccivora.</title>
        <authorList>
            <person name="Voronova N.V."/>
            <person name="Shulinski R.S."/>
            <person name="Bandarenka Y.V."/>
            <person name="Zhorov D.G."/>
            <person name="Warner D."/>
        </authorList>
    </citation>
    <scope>NUCLEOTIDE SEQUENCE [LARGE SCALE GENOMIC DNA]</scope>
    <source>
        <strain evidence="9">180601</strain>
        <tissue evidence="9">Whole Body</tissue>
    </source>
</reference>
<keyword evidence="6 8" id="KW-0733">Signal recognition particle</keyword>
<feature type="non-terminal residue" evidence="9">
    <location>
        <position position="1"/>
    </location>
</feature>
<comment type="function">
    <text evidence="8">Component of the signal recognition particle (SRP) complex, a ribonucleoprotein complex that mediates the cotranslational targeting of secretory and membrane proteins to the endoplasmic reticulum (ER). SRP9 together with SRP14 and the Alu portion of the SRP RNA, constitutes the elongation arrest domain of SRP. The complex of SRP9 and SRP14 is required for SRP RNA binding.</text>
</comment>
<accession>A0A6G0Z2T3</accession>
<dbReference type="SUPFAM" id="SSF54762">
    <property type="entry name" value="Signal recognition particle alu RNA binding heterodimer, SRP9/14"/>
    <property type="match status" value="1"/>
</dbReference>
<evidence type="ECO:0000256" key="5">
    <source>
        <dbReference type="ARBA" id="ARBA00022884"/>
    </source>
</evidence>
<proteinExistence type="inferred from homology"/>
<evidence type="ECO:0000256" key="6">
    <source>
        <dbReference type="ARBA" id="ARBA00023135"/>
    </source>
</evidence>
<dbReference type="InterPro" id="IPR003210">
    <property type="entry name" value="Signal_recog_particle_SRP14"/>
</dbReference>
<evidence type="ECO:0000256" key="1">
    <source>
        <dbReference type="ARBA" id="ARBA00004496"/>
    </source>
</evidence>
<name>A0A6G0Z2T3_APHCR</name>
<evidence type="ECO:0000256" key="7">
    <source>
        <dbReference type="ARBA" id="ARBA00023274"/>
    </source>
</evidence>
<keyword evidence="7 8" id="KW-0687">Ribonucleoprotein</keyword>
<evidence type="ECO:0000256" key="8">
    <source>
        <dbReference type="RuleBase" id="RU368100"/>
    </source>
</evidence>
<evidence type="ECO:0000313" key="10">
    <source>
        <dbReference type="Proteomes" id="UP000478052"/>
    </source>
</evidence>
<comment type="caution">
    <text evidence="9">The sequence shown here is derived from an EMBL/GenBank/DDBJ whole genome shotgun (WGS) entry which is preliminary data.</text>
</comment>
<dbReference type="OrthoDB" id="19209at2759"/>
<dbReference type="GO" id="GO:0006614">
    <property type="term" value="P:SRP-dependent cotranslational protein targeting to membrane"/>
    <property type="evidence" value="ECO:0007669"/>
    <property type="project" value="UniProtKB-UniRule"/>
</dbReference>
<evidence type="ECO:0000313" key="9">
    <source>
        <dbReference type="EMBL" id="KAF0764708.1"/>
    </source>
</evidence>
<evidence type="ECO:0000256" key="3">
    <source>
        <dbReference type="ARBA" id="ARBA00017926"/>
    </source>
</evidence>
<dbReference type="AlphaFoldDB" id="A0A6G0Z2T3"/>
<evidence type="ECO:0000256" key="2">
    <source>
        <dbReference type="ARBA" id="ARBA00010349"/>
    </source>
</evidence>
<dbReference type="Proteomes" id="UP000478052">
    <property type="component" value="Unassembled WGS sequence"/>
</dbReference>
<comment type="subcellular location">
    <subcellularLocation>
        <location evidence="1 8">Cytoplasm</location>
    </subcellularLocation>
</comment>
<dbReference type="EMBL" id="VUJU01001570">
    <property type="protein sequence ID" value="KAF0764708.1"/>
    <property type="molecule type" value="Genomic_DNA"/>
</dbReference>
<dbReference type="InterPro" id="IPR009018">
    <property type="entry name" value="Signal_recog_particle_SRP9/14"/>
</dbReference>
<keyword evidence="10" id="KW-1185">Reference proteome</keyword>
<protein>
    <recommendedName>
        <fullName evidence="3 8">Signal recognition particle 14 kDa protein</fullName>
        <shortName evidence="8">SRP14</shortName>
    </recommendedName>
</protein>
<keyword evidence="5 8" id="KW-0694">RNA-binding</keyword>
<evidence type="ECO:0000256" key="4">
    <source>
        <dbReference type="ARBA" id="ARBA00022490"/>
    </source>
</evidence>
<organism evidence="9 10">
    <name type="scientific">Aphis craccivora</name>
    <name type="common">Cowpea aphid</name>
    <dbReference type="NCBI Taxonomy" id="307492"/>
    <lineage>
        <taxon>Eukaryota</taxon>
        <taxon>Metazoa</taxon>
        <taxon>Ecdysozoa</taxon>
        <taxon>Arthropoda</taxon>
        <taxon>Hexapoda</taxon>
        <taxon>Insecta</taxon>
        <taxon>Pterygota</taxon>
        <taxon>Neoptera</taxon>
        <taxon>Paraneoptera</taxon>
        <taxon>Hemiptera</taxon>
        <taxon>Sternorrhyncha</taxon>
        <taxon>Aphidomorpha</taxon>
        <taxon>Aphidoidea</taxon>
        <taxon>Aphididae</taxon>
        <taxon>Aphidini</taxon>
        <taxon>Aphis</taxon>
        <taxon>Aphis</taxon>
    </lineage>
</organism>
<dbReference type="PANTHER" id="PTHR12013">
    <property type="entry name" value="SIGNAL RECOGNITION PARTICLE 14 KD PROTEIN"/>
    <property type="match status" value="1"/>
</dbReference>
<comment type="subunit">
    <text evidence="8">Heterodimer with SRP9; binds RNA as heterodimer. Component of a signal recognition particle (SRP) complex that consists of a 7SL RNA molecule of 300 nucleotides and six protein subunits: SRP72, SRP68, SRP54, SRP19, SRP14 and SRP9.</text>
</comment>
<dbReference type="Pfam" id="PF02290">
    <property type="entry name" value="SRP14"/>
    <property type="match status" value="1"/>
</dbReference>
<dbReference type="GO" id="GO:0008312">
    <property type="term" value="F:7S RNA binding"/>
    <property type="evidence" value="ECO:0007669"/>
    <property type="project" value="UniProtKB-UniRule"/>
</dbReference>
<comment type="similarity">
    <text evidence="2 8">Belongs to the SRP14 family.</text>
</comment>
<sequence length="149" mass="17468">NRHLRLDCRIINFHLLIWKNVYCLTVSTNQRQLLKRCWIIRSVINMVLLEKTKFLEELNILFNTSQSSGSVRITMKLLLLNKGPKDQKLKIEVPKEKVCLIRATFKNKKLSTRITADEVSSFQEEYCTLLKNSLSSLKKTKKLKKKVMS</sequence>
<dbReference type="GO" id="GO:0005786">
    <property type="term" value="C:signal recognition particle, endoplasmic reticulum targeting"/>
    <property type="evidence" value="ECO:0007669"/>
    <property type="project" value="UniProtKB-UniRule"/>
</dbReference>
<gene>
    <name evidence="9" type="ORF">FWK35_00002822</name>
</gene>